<reference evidence="3 4" key="1">
    <citation type="journal article" date="2021" name="Sci. Rep.">
        <title>The distribution of antibiotic resistance genes in chicken gut microbiota commensals.</title>
        <authorList>
            <person name="Juricova H."/>
            <person name="Matiasovicova J."/>
            <person name="Kubasova T."/>
            <person name="Cejkova D."/>
            <person name="Rychlik I."/>
        </authorList>
    </citation>
    <scope>NUCLEOTIDE SEQUENCE [LARGE SCALE GENOMIC DNA]</scope>
    <source>
        <strain evidence="3 4">An564</strain>
    </source>
</reference>
<dbReference type="PANTHER" id="PTHR38041:SF1">
    <property type="entry name" value="CHORISMATE MUTASE"/>
    <property type="match status" value="1"/>
</dbReference>
<dbReference type="NCBIfam" id="TIGR01805">
    <property type="entry name" value="CM_mono_grmpos"/>
    <property type="match status" value="1"/>
</dbReference>
<dbReference type="PROSITE" id="PS51168">
    <property type="entry name" value="CHORISMATE_MUT_2"/>
    <property type="match status" value="1"/>
</dbReference>
<protein>
    <submittedName>
        <fullName evidence="3">Chorismate mutase</fullName>
        <ecNumber evidence="3">5.4.99.5</ecNumber>
    </submittedName>
</protein>
<dbReference type="InterPro" id="IPR036979">
    <property type="entry name" value="CM_dom_sf"/>
</dbReference>
<evidence type="ECO:0000256" key="1">
    <source>
        <dbReference type="ARBA" id="ARBA00023235"/>
    </source>
</evidence>
<proteinExistence type="predicted"/>
<dbReference type="InterPro" id="IPR002701">
    <property type="entry name" value="CM_II_prokaryot"/>
</dbReference>
<keyword evidence="4" id="KW-1185">Reference proteome</keyword>
<comment type="caution">
    <text evidence="3">The sequence shown here is derived from an EMBL/GenBank/DDBJ whole genome shotgun (WGS) entry which is preliminary data.</text>
</comment>
<dbReference type="SMART" id="SM00830">
    <property type="entry name" value="CM_2"/>
    <property type="match status" value="1"/>
</dbReference>
<dbReference type="InterPro" id="IPR036263">
    <property type="entry name" value="Chorismate_II_sf"/>
</dbReference>
<dbReference type="InterPro" id="IPR011279">
    <property type="entry name" value="Chorismate_mutase_GmP"/>
</dbReference>
<dbReference type="EC" id="5.4.99.5" evidence="3"/>
<keyword evidence="1 3" id="KW-0413">Isomerase</keyword>
<accession>A0ABS2GPI3</accession>
<dbReference type="SUPFAM" id="SSF48600">
    <property type="entry name" value="Chorismate mutase II"/>
    <property type="match status" value="1"/>
</dbReference>
<evidence type="ECO:0000313" key="4">
    <source>
        <dbReference type="Proteomes" id="UP000724149"/>
    </source>
</evidence>
<dbReference type="GO" id="GO:0004106">
    <property type="term" value="F:chorismate mutase activity"/>
    <property type="evidence" value="ECO:0007669"/>
    <property type="project" value="UniProtKB-EC"/>
</dbReference>
<dbReference type="Gene3D" id="1.20.59.10">
    <property type="entry name" value="Chorismate mutase"/>
    <property type="match status" value="1"/>
</dbReference>
<dbReference type="Proteomes" id="UP000724149">
    <property type="component" value="Unassembled WGS sequence"/>
</dbReference>
<evidence type="ECO:0000313" key="3">
    <source>
        <dbReference type="EMBL" id="MBM6923516.1"/>
    </source>
</evidence>
<name>A0ABS2GPI3_9FIRM</name>
<evidence type="ECO:0000259" key="2">
    <source>
        <dbReference type="PROSITE" id="PS51168"/>
    </source>
</evidence>
<feature type="domain" description="Chorismate mutase" evidence="2">
    <location>
        <begin position="1"/>
        <end position="88"/>
    </location>
</feature>
<dbReference type="Pfam" id="PF01817">
    <property type="entry name" value="CM_2"/>
    <property type="match status" value="1"/>
</dbReference>
<dbReference type="RefSeq" id="WP_177502332.1">
    <property type="nucleotide sequence ID" value="NZ_JACSNR010000006.1"/>
</dbReference>
<gene>
    <name evidence="3" type="ORF">H9X81_07415</name>
</gene>
<dbReference type="PANTHER" id="PTHR38041">
    <property type="entry name" value="CHORISMATE MUTASE"/>
    <property type="match status" value="1"/>
</dbReference>
<dbReference type="InterPro" id="IPR051331">
    <property type="entry name" value="Chorismate_mutase-related"/>
</dbReference>
<organism evidence="3 4">
    <name type="scientific">Hydrogenoanaerobacterium saccharovorans</name>
    <dbReference type="NCBI Taxonomy" id="474960"/>
    <lineage>
        <taxon>Bacteria</taxon>
        <taxon>Bacillati</taxon>
        <taxon>Bacillota</taxon>
        <taxon>Clostridia</taxon>
        <taxon>Eubacteriales</taxon>
        <taxon>Oscillospiraceae</taxon>
        <taxon>Hydrogenoanaerobacterium</taxon>
    </lineage>
</organism>
<sequence>MRTLEELRVEIDRIDQQMVQLFEERMQVVAEVMAVKKAAGLPILDASREEAVVAKNTARLSDPALAGYYERLIRQMMALSREYQAKLMEE</sequence>
<dbReference type="EMBL" id="JACSNR010000006">
    <property type="protein sequence ID" value="MBM6923516.1"/>
    <property type="molecule type" value="Genomic_DNA"/>
</dbReference>